<feature type="signal peptide" evidence="1">
    <location>
        <begin position="1"/>
        <end position="25"/>
    </location>
</feature>
<evidence type="ECO:0000256" key="1">
    <source>
        <dbReference type="SAM" id="SignalP"/>
    </source>
</evidence>
<feature type="chain" id="PRO_5045832134" evidence="1">
    <location>
        <begin position="26"/>
        <end position="260"/>
    </location>
</feature>
<protein>
    <submittedName>
        <fullName evidence="2">Uncharacterized protein</fullName>
    </submittedName>
</protein>
<dbReference type="Proteomes" id="UP001642540">
    <property type="component" value="Unassembled WGS sequence"/>
</dbReference>
<dbReference type="Gene3D" id="2.40.10.10">
    <property type="entry name" value="Trypsin-like serine proteases"/>
    <property type="match status" value="1"/>
</dbReference>
<evidence type="ECO:0000313" key="2">
    <source>
        <dbReference type="EMBL" id="CAL8121512.1"/>
    </source>
</evidence>
<dbReference type="InterPro" id="IPR009003">
    <property type="entry name" value="Peptidase_S1_PA"/>
</dbReference>
<keyword evidence="3" id="KW-1185">Reference proteome</keyword>
<dbReference type="EMBL" id="CAXLJM020000065">
    <property type="protein sequence ID" value="CAL8121512.1"/>
    <property type="molecule type" value="Genomic_DNA"/>
</dbReference>
<organism evidence="2 3">
    <name type="scientific">Orchesella dallaii</name>
    <dbReference type="NCBI Taxonomy" id="48710"/>
    <lineage>
        <taxon>Eukaryota</taxon>
        <taxon>Metazoa</taxon>
        <taxon>Ecdysozoa</taxon>
        <taxon>Arthropoda</taxon>
        <taxon>Hexapoda</taxon>
        <taxon>Collembola</taxon>
        <taxon>Entomobryomorpha</taxon>
        <taxon>Entomobryoidea</taxon>
        <taxon>Orchesellidae</taxon>
        <taxon>Orchesellinae</taxon>
        <taxon>Orchesella</taxon>
    </lineage>
</organism>
<evidence type="ECO:0000313" key="3">
    <source>
        <dbReference type="Proteomes" id="UP001642540"/>
    </source>
</evidence>
<dbReference type="SUPFAM" id="SSF50494">
    <property type="entry name" value="Trypsin-like serine proteases"/>
    <property type="match status" value="1"/>
</dbReference>
<dbReference type="InterPro" id="IPR043504">
    <property type="entry name" value="Peptidase_S1_PA_chymotrypsin"/>
</dbReference>
<sequence>MANLPFLLLAAGIVLFATYPVDITAASDCHFTPSAEVPEACPSNHTEVYKTETHSKYKRYCCKKGTKSEKDNLKSNHECRHTDCTTVKGDICQTLLPQHYVDDQQILLEETIRDDCVQKNGEPAAHCVEKENAGNIKVLYGVKDLSKTGGKETKVEKEVGVSSVKIANGFSKVSGNKLRRKRMVDVTIPKDQEGRVSMKGGYYKNDLALLKLDEKIDGNVAKLPAKGSKIPGSATEVAYTNDTTRAWLIAPLLHFLEGIT</sequence>
<comment type="caution">
    <text evidence="2">The sequence shown here is derived from an EMBL/GenBank/DDBJ whole genome shotgun (WGS) entry which is preliminary data.</text>
</comment>
<proteinExistence type="predicted"/>
<gene>
    <name evidence="2" type="ORF">ODALV1_LOCUS19421</name>
</gene>
<reference evidence="2 3" key="1">
    <citation type="submission" date="2024-08" db="EMBL/GenBank/DDBJ databases">
        <authorList>
            <person name="Cucini C."/>
            <person name="Frati F."/>
        </authorList>
    </citation>
    <scope>NUCLEOTIDE SEQUENCE [LARGE SCALE GENOMIC DNA]</scope>
</reference>
<name>A0ABP1RBL3_9HEXA</name>
<keyword evidence="1" id="KW-0732">Signal</keyword>
<accession>A0ABP1RBL3</accession>